<proteinExistence type="predicted"/>
<feature type="compositionally biased region" description="Low complexity" evidence="1">
    <location>
        <begin position="98"/>
        <end position="116"/>
    </location>
</feature>
<evidence type="ECO:0000313" key="2">
    <source>
        <dbReference type="EMBL" id="KAF8446077.1"/>
    </source>
</evidence>
<keyword evidence="3" id="KW-1185">Reference proteome</keyword>
<feature type="region of interest" description="Disordered" evidence="1">
    <location>
        <begin position="290"/>
        <end position="314"/>
    </location>
</feature>
<name>A0AAD4C1H9_BOLED</name>
<feature type="compositionally biased region" description="Polar residues" evidence="1">
    <location>
        <begin position="327"/>
        <end position="338"/>
    </location>
</feature>
<evidence type="ECO:0000313" key="3">
    <source>
        <dbReference type="Proteomes" id="UP001194468"/>
    </source>
</evidence>
<sequence>MPYDSTASPSSISRPVLLPPFLHLTAPQENIDSSNRLGGPKLTIKGFSRAFHRTVFPRPSSAVNRLERVAEATLADENAVCITRTANSTKHTTGRYASQPSTTSTISHSTASRISTPRSSRALITSFPPLNVSDVPPRSPTNKSPFSAILLSGGDEEHEEEENPEYALWYTEQLHRARLAKLTRHLGEEIPAELVLSPAFLSHGTPPSVIHSRRGGHYHKRRSLDPLSFSQESCVIGSTAGTLRRSKSLREQGDTHHTLTLSVTDFAPGMPSAEDIAGGVRNARTMTRMEPIPNSASPLSTTPEACYSTSPTNIPNRHVLHERISIDTYSNSPPNSSRLPVETSLHASRATPKSRTLPRRPSTADACRRVEKLTNFFGVAHDDFAAVTLTRGTAQKLQCPFADAAKAGNLAFGSHAREPQLEVEVKVSKPARFSNSRATTKSIVHPDDVMDQLRMMRAS</sequence>
<organism evidence="2 3">
    <name type="scientific">Boletus edulis BED1</name>
    <dbReference type="NCBI Taxonomy" id="1328754"/>
    <lineage>
        <taxon>Eukaryota</taxon>
        <taxon>Fungi</taxon>
        <taxon>Dikarya</taxon>
        <taxon>Basidiomycota</taxon>
        <taxon>Agaricomycotina</taxon>
        <taxon>Agaricomycetes</taxon>
        <taxon>Agaricomycetidae</taxon>
        <taxon>Boletales</taxon>
        <taxon>Boletineae</taxon>
        <taxon>Boletaceae</taxon>
        <taxon>Boletoideae</taxon>
        <taxon>Boletus</taxon>
    </lineage>
</organism>
<feature type="region of interest" description="Disordered" evidence="1">
    <location>
        <begin position="89"/>
        <end position="162"/>
    </location>
</feature>
<dbReference type="Proteomes" id="UP001194468">
    <property type="component" value="Unassembled WGS sequence"/>
</dbReference>
<reference evidence="2" key="2">
    <citation type="journal article" date="2020" name="Nat. Commun.">
        <title>Large-scale genome sequencing of mycorrhizal fungi provides insights into the early evolution of symbiotic traits.</title>
        <authorList>
            <person name="Miyauchi S."/>
            <person name="Kiss E."/>
            <person name="Kuo A."/>
            <person name="Drula E."/>
            <person name="Kohler A."/>
            <person name="Sanchez-Garcia M."/>
            <person name="Morin E."/>
            <person name="Andreopoulos B."/>
            <person name="Barry K.W."/>
            <person name="Bonito G."/>
            <person name="Buee M."/>
            <person name="Carver A."/>
            <person name="Chen C."/>
            <person name="Cichocki N."/>
            <person name="Clum A."/>
            <person name="Culley D."/>
            <person name="Crous P.W."/>
            <person name="Fauchery L."/>
            <person name="Girlanda M."/>
            <person name="Hayes R.D."/>
            <person name="Keri Z."/>
            <person name="LaButti K."/>
            <person name="Lipzen A."/>
            <person name="Lombard V."/>
            <person name="Magnuson J."/>
            <person name="Maillard F."/>
            <person name="Murat C."/>
            <person name="Nolan M."/>
            <person name="Ohm R.A."/>
            <person name="Pangilinan J."/>
            <person name="Pereira M.F."/>
            <person name="Perotto S."/>
            <person name="Peter M."/>
            <person name="Pfister S."/>
            <person name="Riley R."/>
            <person name="Sitrit Y."/>
            <person name="Stielow J.B."/>
            <person name="Szollosi G."/>
            <person name="Zifcakova L."/>
            <person name="Stursova M."/>
            <person name="Spatafora J.W."/>
            <person name="Tedersoo L."/>
            <person name="Vaario L.M."/>
            <person name="Yamada A."/>
            <person name="Yan M."/>
            <person name="Wang P."/>
            <person name="Xu J."/>
            <person name="Bruns T."/>
            <person name="Baldrian P."/>
            <person name="Vilgalys R."/>
            <person name="Dunand C."/>
            <person name="Henrissat B."/>
            <person name="Grigoriev I.V."/>
            <person name="Hibbett D."/>
            <person name="Nagy L.G."/>
            <person name="Martin F.M."/>
        </authorList>
    </citation>
    <scope>NUCLEOTIDE SEQUENCE</scope>
    <source>
        <strain evidence="2">BED1</strain>
    </source>
</reference>
<dbReference type="AlphaFoldDB" id="A0AAD4C1H9"/>
<protein>
    <submittedName>
        <fullName evidence="2">Uncharacterized protein</fullName>
    </submittedName>
</protein>
<reference evidence="2" key="1">
    <citation type="submission" date="2019-10" db="EMBL/GenBank/DDBJ databases">
        <authorList>
            <consortium name="DOE Joint Genome Institute"/>
            <person name="Kuo A."/>
            <person name="Miyauchi S."/>
            <person name="Kiss E."/>
            <person name="Drula E."/>
            <person name="Kohler A."/>
            <person name="Sanchez-Garcia M."/>
            <person name="Andreopoulos B."/>
            <person name="Barry K.W."/>
            <person name="Bonito G."/>
            <person name="Buee M."/>
            <person name="Carver A."/>
            <person name="Chen C."/>
            <person name="Cichocki N."/>
            <person name="Clum A."/>
            <person name="Culley D."/>
            <person name="Crous P.W."/>
            <person name="Fauchery L."/>
            <person name="Girlanda M."/>
            <person name="Hayes R."/>
            <person name="Keri Z."/>
            <person name="LaButti K."/>
            <person name="Lipzen A."/>
            <person name="Lombard V."/>
            <person name="Magnuson J."/>
            <person name="Maillard F."/>
            <person name="Morin E."/>
            <person name="Murat C."/>
            <person name="Nolan M."/>
            <person name="Ohm R."/>
            <person name="Pangilinan J."/>
            <person name="Pereira M."/>
            <person name="Perotto S."/>
            <person name="Peter M."/>
            <person name="Riley R."/>
            <person name="Sitrit Y."/>
            <person name="Stielow B."/>
            <person name="Szollosi G."/>
            <person name="Zifcakova L."/>
            <person name="Stursova M."/>
            <person name="Spatafora J.W."/>
            <person name="Tedersoo L."/>
            <person name="Vaario L.-M."/>
            <person name="Yamada A."/>
            <person name="Yan M."/>
            <person name="Wang P."/>
            <person name="Xu J."/>
            <person name="Bruns T."/>
            <person name="Baldrian P."/>
            <person name="Vilgalys R."/>
            <person name="Henrissat B."/>
            <person name="Grigoriev I.V."/>
            <person name="Hibbett D."/>
            <person name="Nagy L.G."/>
            <person name="Martin F.M."/>
        </authorList>
    </citation>
    <scope>NUCLEOTIDE SEQUENCE</scope>
    <source>
        <strain evidence="2">BED1</strain>
    </source>
</reference>
<dbReference type="EMBL" id="WHUW01000005">
    <property type="protein sequence ID" value="KAF8446077.1"/>
    <property type="molecule type" value="Genomic_DNA"/>
</dbReference>
<gene>
    <name evidence="2" type="ORF">L210DRAFT_928587</name>
</gene>
<feature type="compositionally biased region" description="Polar residues" evidence="1">
    <location>
        <begin position="294"/>
        <end position="314"/>
    </location>
</feature>
<comment type="caution">
    <text evidence="2">The sequence shown here is derived from an EMBL/GenBank/DDBJ whole genome shotgun (WGS) entry which is preliminary data.</text>
</comment>
<evidence type="ECO:0000256" key="1">
    <source>
        <dbReference type="SAM" id="MobiDB-lite"/>
    </source>
</evidence>
<accession>A0AAD4C1H9</accession>
<feature type="region of interest" description="Disordered" evidence="1">
    <location>
        <begin position="327"/>
        <end position="364"/>
    </location>
</feature>